<keyword evidence="4 10" id="KW-0812">Transmembrane</keyword>
<dbReference type="PROSITE" id="PS00850">
    <property type="entry name" value="GLY_RADICAL_1"/>
    <property type="match status" value="1"/>
</dbReference>
<feature type="transmembrane region" description="Helical" evidence="11">
    <location>
        <begin position="73"/>
        <end position="100"/>
    </location>
</feature>
<organism evidence="14 15">
    <name type="scientific">Pseudidiomarina planktonica</name>
    <dbReference type="NCBI Taxonomy" id="1323738"/>
    <lineage>
        <taxon>Bacteria</taxon>
        <taxon>Pseudomonadati</taxon>
        <taxon>Pseudomonadota</taxon>
        <taxon>Gammaproteobacteria</taxon>
        <taxon>Alteromonadales</taxon>
        <taxon>Idiomarinaceae</taxon>
        <taxon>Pseudidiomarina</taxon>
    </lineage>
</organism>
<dbReference type="InterPro" id="IPR002550">
    <property type="entry name" value="CNNM"/>
</dbReference>
<feature type="domain" description="CNNM transmembrane" evidence="13">
    <location>
        <begin position="13"/>
        <end position="210"/>
    </location>
</feature>
<accession>A0A1Y6F0I9</accession>
<dbReference type="PANTHER" id="PTHR22777:SF32">
    <property type="entry name" value="UPF0053 INNER MEMBRANE PROTEIN YFJD"/>
    <property type="match status" value="1"/>
</dbReference>
<dbReference type="InterPro" id="IPR016169">
    <property type="entry name" value="FAD-bd_PCMH_sub2"/>
</dbReference>
<evidence type="ECO:0000256" key="1">
    <source>
        <dbReference type="ARBA" id="ARBA00004651"/>
    </source>
</evidence>
<keyword evidence="15" id="KW-1185">Reference proteome</keyword>
<dbReference type="InterPro" id="IPR036318">
    <property type="entry name" value="FAD-bd_PCMH-like_sf"/>
</dbReference>
<evidence type="ECO:0000256" key="3">
    <source>
        <dbReference type="ARBA" id="ARBA00022475"/>
    </source>
</evidence>
<dbReference type="SUPFAM" id="SSF54631">
    <property type="entry name" value="CBS-domain pair"/>
    <property type="match status" value="1"/>
</dbReference>
<feature type="transmembrane region" description="Helical" evidence="11">
    <location>
        <begin position="106"/>
        <end position="123"/>
    </location>
</feature>
<comment type="subcellular location">
    <subcellularLocation>
        <location evidence="1">Cell membrane</location>
        <topology evidence="1">Multi-pass membrane protein</topology>
    </subcellularLocation>
</comment>
<dbReference type="InterPro" id="IPR046342">
    <property type="entry name" value="CBS_dom_sf"/>
</dbReference>
<evidence type="ECO:0000256" key="9">
    <source>
        <dbReference type="PROSITE-ProRule" id="PRU00703"/>
    </source>
</evidence>
<dbReference type="GO" id="GO:0005886">
    <property type="term" value="C:plasma membrane"/>
    <property type="evidence" value="ECO:0007669"/>
    <property type="project" value="UniProtKB-SubCell"/>
</dbReference>
<evidence type="ECO:0000259" key="13">
    <source>
        <dbReference type="PROSITE" id="PS51846"/>
    </source>
</evidence>
<evidence type="ECO:0000256" key="5">
    <source>
        <dbReference type="ARBA" id="ARBA00022737"/>
    </source>
</evidence>
<keyword evidence="5" id="KW-0677">Repeat</keyword>
<evidence type="ECO:0000256" key="4">
    <source>
        <dbReference type="ARBA" id="ARBA00022692"/>
    </source>
</evidence>
<dbReference type="InterPro" id="IPR044751">
    <property type="entry name" value="Ion_transp-like_CBS"/>
</dbReference>
<dbReference type="Gene3D" id="3.30.465.10">
    <property type="match status" value="1"/>
</dbReference>
<sequence>MGSVFNKGIEFLDDISTSTLLITLAVLLLMSAYFSGSETGMMSINRYRLRHLVQQNNSGAKRVQFLLDRPDRLIGLILIGNNLVNIAASSIATIICLRWFGDAGLLVATFGLTLIILIFSEVTPKTIAALHPESVAFPSSLILKPMLTVMYPLVYAVNFITNGFMRILGVNPHRVDGTYALSSEELRTVVNEANSMIPSRHQDMLLSILDLEKVTVEDVMIPRNDIFGIDIQDDWKNIVKQLGQGQHTRILLYRSDIDDAVGFLHARDIMRLMSKNQFEADKSTLVRAARDIYFIPEGTPLNVQLLKFQHNKERIGLVVDEYGDIQGLVTLEDILEEIVGDFTTSMAPTPSDSVKPQPDGSFLVDGTANLRELNKEMNWELPLDGPKTVSGLIIELLGDIPQAQLSLRVAGYPVEVIETSDNLVKTVRFMPEFYRPEITEQED</sequence>
<protein>
    <submittedName>
        <fullName evidence="14">Mg2+ and Co2+ transporter CorB, contains DUF21, CBS pair, and CorC-HlyC domains</fullName>
    </submittedName>
</protein>
<dbReference type="PANTHER" id="PTHR22777">
    <property type="entry name" value="HEMOLYSIN-RELATED"/>
    <property type="match status" value="1"/>
</dbReference>
<dbReference type="GO" id="GO:0050660">
    <property type="term" value="F:flavin adenine dinucleotide binding"/>
    <property type="evidence" value="ECO:0007669"/>
    <property type="project" value="InterPro"/>
</dbReference>
<feature type="transmembrane region" description="Helical" evidence="11">
    <location>
        <begin position="135"/>
        <end position="157"/>
    </location>
</feature>
<comment type="similarity">
    <text evidence="2">Belongs to the UPF0053 family.</text>
</comment>
<evidence type="ECO:0000256" key="11">
    <source>
        <dbReference type="SAM" id="Phobius"/>
    </source>
</evidence>
<keyword evidence="8 10" id="KW-0472">Membrane</keyword>
<evidence type="ECO:0000256" key="8">
    <source>
        <dbReference type="ARBA" id="ARBA00023136"/>
    </source>
</evidence>
<keyword evidence="3" id="KW-1003">Cell membrane</keyword>
<evidence type="ECO:0000313" key="14">
    <source>
        <dbReference type="EMBL" id="SMQ68385.1"/>
    </source>
</evidence>
<dbReference type="InterPro" id="IPR000644">
    <property type="entry name" value="CBS_dom"/>
</dbReference>
<feature type="domain" description="CBS" evidence="12">
    <location>
        <begin position="288"/>
        <end position="345"/>
    </location>
</feature>
<keyword evidence="6 10" id="KW-1133">Transmembrane helix</keyword>
<reference evidence="15" key="1">
    <citation type="submission" date="2017-04" db="EMBL/GenBank/DDBJ databases">
        <authorList>
            <person name="Varghese N."/>
            <person name="Submissions S."/>
        </authorList>
    </citation>
    <scope>NUCLEOTIDE SEQUENCE [LARGE SCALE GENOMIC DNA]</scope>
</reference>
<dbReference type="Proteomes" id="UP000194450">
    <property type="component" value="Unassembled WGS sequence"/>
</dbReference>
<dbReference type="Gene3D" id="3.10.580.10">
    <property type="entry name" value="CBS-domain"/>
    <property type="match status" value="1"/>
</dbReference>
<feature type="transmembrane region" description="Helical" evidence="11">
    <location>
        <begin position="15"/>
        <end position="36"/>
    </location>
</feature>
<dbReference type="PROSITE" id="PS51846">
    <property type="entry name" value="CNNM"/>
    <property type="match status" value="1"/>
</dbReference>
<evidence type="ECO:0000313" key="15">
    <source>
        <dbReference type="Proteomes" id="UP000194450"/>
    </source>
</evidence>
<evidence type="ECO:0000256" key="2">
    <source>
        <dbReference type="ARBA" id="ARBA00006337"/>
    </source>
</evidence>
<dbReference type="SUPFAM" id="SSF56176">
    <property type="entry name" value="FAD-binding/transporter-associated domain-like"/>
    <property type="match status" value="1"/>
</dbReference>
<dbReference type="Pfam" id="PF00571">
    <property type="entry name" value="CBS"/>
    <property type="match status" value="1"/>
</dbReference>
<dbReference type="EMBL" id="FXWH01000001">
    <property type="protein sequence ID" value="SMQ68385.1"/>
    <property type="molecule type" value="Genomic_DNA"/>
</dbReference>
<name>A0A1Y6F0I9_9GAMM</name>
<dbReference type="AlphaFoldDB" id="A0A1Y6F0I9"/>
<gene>
    <name evidence="14" type="ORF">SAMN06297229_1621</name>
</gene>
<evidence type="ECO:0000256" key="7">
    <source>
        <dbReference type="ARBA" id="ARBA00023122"/>
    </source>
</evidence>
<dbReference type="Pfam" id="PF01595">
    <property type="entry name" value="CNNM"/>
    <property type="match status" value="1"/>
</dbReference>
<dbReference type="Pfam" id="PF03471">
    <property type="entry name" value="CorC_HlyC"/>
    <property type="match status" value="1"/>
</dbReference>
<dbReference type="InterPro" id="IPR019777">
    <property type="entry name" value="Form_AcTrfase_GR_CS"/>
</dbReference>
<evidence type="ECO:0000256" key="6">
    <source>
        <dbReference type="ARBA" id="ARBA00022989"/>
    </source>
</evidence>
<dbReference type="InterPro" id="IPR005170">
    <property type="entry name" value="Transptr-assoc_dom"/>
</dbReference>
<keyword evidence="7 9" id="KW-0129">CBS domain</keyword>
<evidence type="ECO:0000256" key="10">
    <source>
        <dbReference type="PROSITE-ProRule" id="PRU01193"/>
    </source>
</evidence>
<evidence type="ECO:0000259" key="12">
    <source>
        <dbReference type="PROSITE" id="PS51371"/>
    </source>
</evidence>
<dbReference type="PROSITE" id="PS51371">
    <property type="entry name" value="CBS"/>
    <property type="match status" value="1"/>
</dbReference>
<dbReference type="NCBIfam" id="NF008604">
    <property type="entry name" value="PRK11573.1"/>
    <property type="match status" value="1"/>
</dbReference>
<dbReference type="SMART" id="SM01091">
    <property type="entry name" value="CorC_HlyC"/>
    <property type="match status" value="1"/>
</dbReference>
<proteinExistence type="inferred from homology"/>
<dbReference type="CDD" id="cd04590">
    <property type="entry name" value="CBS_pair_CorC_HlyC_assoc"/>
    <property type="match status" value="1"/>
</dbReference>